<protein>
    <submittedName>
        <fullName evidence="2">Uncharacterized protein</fullName>
    </submittedName>
</protein>
<dbReference type="EMBL" id="JAIWYP010000013">
    <property type="protein sequence ID" value="KAH3720774.1"/>
    <property type="molecule type" value="Genomic_DNA"/>
</dbReference>
<accession>A0A9D4CBU3</accession>
<evidence type="ECO:0000256" key="1">
    <source>
        <dbReference type="SAM" id="MobiDB-lite"/>
    </source>
</evidence>
<reference evidence="2" key="1">
    <citation type="journal article" date="2019" name="bioRxiv">
        <title>The Genome of the Zebra Mussel, Dreissena polymorpha: A Resource for Invasive Species Research.</title>
        <authorList>
            <person name="McCartney M.A."/>
            <person name="Auch B."/>
            <person name="Kono T."/>
            <person name="Mallez S."/>
            <person name="Zhang Y."/>
            <person name="Obille A."/>
            <person name="Becker A."/>
            <person name="Abrahante J.E."/>
            <person name="Garbe J."/>
            <person name="Badalamenti J.P."/>
            <person name="Herman A."/>
            <person name="Mangelson H."/>
            <person name="Liachko I."/>
            <person name="Sullivan S."/>
            <person name="Sone E.D."/>
            <person name="Koren S."/>
            <person name="Silverstein K.A.T."/>
            <person name="Beckman K.B."/>
            <person name="Gohl D.M."/>
        </authorList>
    </citation>
    <scope>NUCLEOTIDE SEQUENCE</scope>
    <source>
        <strain evidence="2">Duluth1</strain>
        <tissue evidence="2">Whole animal</tissue>
    </source>
</reference>
<keyword evidence="3" id="KW-1185">Reference proteome</keyword>
<dbReference type="Proteomes" id="UP000828390">
    <property type="component" value="Unassembled WGS sequence"/>
</dbReference>
<feature type="region of interest" description="Disordered" evidence="1">
    <location>
        <begin position="45"/>
        <end position="69"/>
    </location>
</feature>
<reference evidence="2" key="2">
    <citation type="submission" date="2020-11" db="EMBL/GenBank/DDBJ databases">
        <authorList>
            <person name="McCartney M.A."/>
            <person name="Auch B."/>
            <person name="Kono T."/>
            <person name="Mallez S."/>
            <person name="Becker A."/>
            <person name="Gohl D.M."/>
            <person name="Silverstein K.A.T."/>
            <person name="Koren S."/>
            <person name="Bechman K.B."/>
            <person name="Herman A."/>
            <person name="Abrahante J.E."/>
            <person name="Garbe J."/>
        </authorList>
    </citation>
    <scope>NUCLEOTIDE SEQUENCE</scope>
    <source>
        <strain evidence="2">Duluth1</strain>
        <tissue evidence="2">Whole animal</tissue>
    </source>
</reference>
<feature type="region of interest" description="Disordered" evidence="1">
    <location>
        <begin position="1"/>
        <end position="21"/>
    </location>
</feature>
<dbReference type="AlphaFoldDB" id="A0A9D4CBU3"/>
<organism evidence="2 3">
    <name type="scientific">Dreissena polymorpha</name>
    <name type="common">Zebra mussel</name>
    <name type="synonym">Mytilus polymorpha</name>
    <dbReference type="NCBI Taxonomy" id="45954"/>
    <lineage>
        <taxon>Eukaryota</taxon>
        <taxon>Metazoa</taxon>
        <taxon>Spiralia</taxon>
        <taxon>Lophotrochozoa</taxon>
        <taxon>Mollusca</taxon>
        <taxon>Bivalvia</taxon>
        <taxon>Autobranchia</taxon>
        <taxon>Heteroconchia</taxon>
        <taxon>Euheterodonta</taxon>
        <taxon>Imparidentia</taxon>
        <taxon>Neoheterodontei</taxon>
        <taxon>Myida</taxon>
        <taxon>Dreissenoidea</taxon>
        <taxon>Dreissenidae</taxon>
        <taxon>Dreissena</taxon>
    </lineage>
</organism>
<comment type="caution">
    <text evidence="2">The sequence shown here is derived from an EMBL/GenBank/DDBJ whole genome shotgun (WGS) entry which is preliminary data.</text>
</comment>
<proteinExistence type="predicted"/>
<sequence length="69" mass="7601">MMCNVNAGDTGPSSPEYELESLGGSYAPENIITVASVVDKRSHVKMRNKHKHDHTVPKAKAPKLREVSR</sequence>
<evidence type="ECO:0000313" key="2">
    <source>
        <dbReference type="EMBL" id="KAH3720774.1"/>
    </source>
</evidence>
<evidence type="ECO:0000313" key="3">
    <source>
        <dbReference type="Proteomes" id="UP000828390"/>
    </source>
</evidence>
<name>A0A9D4CBU3_DREPO</name>
<gene>
    <name evidence="2" type="ORF">DPMN_063678</name>
</gene>